<evidence type="ECO:0000313" key="2">
    <source>
        <dbReference type="Proteomes" id="UP001153069"/>
    </source>
</evidence>
<organism evidence="1 2">
    <name type="scientific">Seminavis robusta</name>
    <dbReference type="NCBI Taxonomy" id="568900"/>
    <lineage>
        <taxon>Eukaryota</taxon>
        <taxon>Sar</taxon>
        <taxon>Stramenopiles</taxon>
        <taxon>Ochrophyta</taxon>
        <taxon>Bacillariophyta</taxon>
        <taxon>Bacillariophyceae</taxon>
        <taxon>Bacillariophycidae</taxon>
        <taxon>Naviculales</taxon>
        <taxon>Naviculaceae</taxon>
        <taxon>Seminavis</taxon>
    </lineage>
</organism>
<dbReference type="OrthoDB" id="430354at2759"/>
<protein>
    <submittedName>
        <fullName evidence="1">Uncharacterized protein</fullName>
    </submittedName>
</protein>
<sequence>MDSSRMQIPLRNTTDNSSNKKRISFAKDIDFTSENNKAQRRLRKVEKQKKMKADLATLFDQLTDPLKAQSVFHWYSSNTVLL</sequence>
<dbReference type="Proteomes" id="UP001153069">
    <property type="component" value="Unassembled WGS sequence"/>
</dbReference>
<dbReference type="AlphaFoldDB" id="A0A9N8EQI4"/>
<proteinExistence type="predicted"/>
<name>A0A9N8EQI4_9STRA</name>
<dbReference type="EMBL" id="CAICTM010001441">
    <property type="protein sequence ID" value="CAB9523666.1"/>
    <property type="molecule type" value="Genomic_DNA"/>
</dbReference>
<keyword evidence="2" id="KW-1185">Reference proteome</keyword>
<accession>A0A9N8EQI4</accession>
<evidence type="ECO:0000313" key="1">
    <source>
        <dbReference type="EMBL" id="CAB9523666.1"/>
    </source>
</evidence>
<reference evidence="1" key="1">
    <citation type="submission" date="2020-06" db="EMBL/GenBank/DDBJ databases">
        <authorList>
            <consortium name="Plant Systems Biology data submission"/>
        </authorList>
    </citation>
    <scope>NUCLEOTIDE SEQUENCE</scope>
    <source>
        <strain evidence="1">D6</strain>
    </source>
</reference>
<gene>
    <name evidence="1" type="ORF">SEMRO_1443_G273110.1</name>
</gene>
<comment type="caution">
    <text evidence="1">The sequence shown here is derived from an EMBL/GenBank/DDBJ whole genome shotgun (WGS) entry which is preliminary data.</text>
</comment>